<sequence>MGIAGIGVIARLLPPSASSATKWLTPNPLFISSIALALLSLSSVEAAGDPCFLAPPNHSNPEIPSPISSFPGSSIGSWNAVLLE</sequence>
<proteinExistence type="predicted"/>
<dbReference type="EMBL" id="CP097506">
    <property type="protein sequence ID" value="URD96179.1"/>
    <property type="molecule type" value="Genomic_DNA"/>
</dbReference>
<dbReference type="Proteomes" id="UP001055439">
    <property type="component" value="Chromosome 4"/>
</dbReference>
<name>A0A9E7JXN5_9LILI</name>
<keyword evidence="3" id="KW-1185">Reference proteome</keyword>
<protein>
    <submittedName>
        <fullName evidence="2">Uncharacterized protein</fullName>
    </submittedName>
</protein>
<evidence type="ECO:0000313" key="3">
    <source>
        <dbReference type="Proteomes" id="UP001055439"/>
    </source>
</evidence>
<organism evidence="2 3">
    <name type="scientific">Musa troglodytarum</name>
    <name type="common">fe'i banana</name>
    <dbReference type="NCBI Taxonomy" id="320322"/>
    <lineage>
        <taxon>Eukaryota</taxon>
        <taxon>Viridiplantae</taxon>
        <taxon>Streptophyta</taxon>
        <taxon>Embryophyta</taxon>
        <taxon>Tracheophyta</taxon>
        <taxon>Spermatophyta</taxon>
        <taxon>Magnoliopsida</taxon>
        <taxon>Liliopsida</taxon>
        <taxon>Zingiberales</taxon>
        <taxon>Musaceae</taxon>
        <taxon>Musa</taxon>
    </lineage>
</organism>
<evidence type="ECO:0000256" key="1">
    <source>
        <dbReference type="SAM" id="SignalP"/>
    </source>
</evidence>
<gene>
    <name evidence="2" type="ORF">MUK42_37128</name>
</gene>
<feature type="signal peptide" evidence="1">
    <location>
        <begin position="1"/>
        <end position="46"/>
    </location>
</feature>
<dbReference type="AlphaFoldDB" id="A0A9E7JXN5"/>
<feature type="chain" id="PRO_5038527657" evidence="1">
    <location>
        <begin position="47"/>
        <end position="84"/>
    </location>
</feature>
<accession>A0A9E7JXN5</accession>
<keyword evidence="1" id="KW-0732">Signal</keyword>
<reference evidence="2" key="1">
    <citation type="submission" date="2022-05" db="EMBL/GenBank/DDBJ databases">
        <title>The Musa troglodytarum L. genome provides insights into the mechanism of non-climacteric behaviour and enrichment of carotenoids.</title>
        <authorList>
            <person name="Wang J."/>
        </authorList>
    </citation>
    <scope>NUCLEOTIDE SEQUENCE</scope>
    <source>
        <tissue evidence="2">Leaf</tissue>
    </source>
</reference>
<evidence type="ECO:0000313" key="2">
    <source>
        <dbReference type="EMBL" id="URD96179.1"/>
    </source>
</evidence>